<dbReference type="OrthoDB" id="9809796at2"/>
<feature type="domain" description="Mur ligase C-terminal" evidence="14">
    <location>
        <begin position="306"/>
        <end position="424"/>
    </location>
</feature>
<dbReference type="PANTHER" id="PTHR43692">
    <property type="entry name" value="UDP-N-ACETYLMURAMOYLALANINE--D-GLUTAMATE LIGASE"/>
    <property type="match status" value="1"/>
</dbReference>
<evidence type="ECO:0000256" key="13">
    <source>
        <dbReference type="RuleBase" id="RU003664"/>
    </source>
</evidence>
<keyword evidence="3 12" id="KW-0963">Cytoplasm</keyword>
<dbReference type="AlphaFoldDB" id="A0A1H8RG10"/>
<keyword evidence="8 12" id="KW-0133">Cell shape</keyword>
<dbReference type="Pfam" id="PF02875">
    <property type="entry name" value="Mur_ligase_C"/>
    <property type="match status" value="1"/>
</dbReference>
<evidence type="ECO:0000256" key="12">
    <source>
        <dbReference type="HAMAP-Rule" id="MF_02208"/>
    </source>
</evidence>
<dbReference type="GO" id="GO:0008764">
    <property type="term" value="F:UDP-N-acetylmuramoylalanine-D-glutamate ligase activity"/>
    <property type="evidence" value="ECO:0007669"/>
    <property type="project" value="UniProtKB-EC"/>
</dbReference>
<dbReference type="GO" id="GO:0009252">
    <property type="term" value="P:peptidoglycan biosynthetic process"/>
    <property type="evidence" value="ECO:0007669"/>
    <property type="project" value="UniProtKB-UniRule"/>
</dbReference>
<reference evidence="17" key="1">
    <citation type="submission" date="2016-10" db="EMBL/GenBank/DDBJ databases">
        <authorList>
            <person name="Varghese N."/>
            <person name="Submissions S."/>
        </authorList>
    </citation>
    <scope>NUCLEOTIDE SEQUENCE [LARGE SCALE GENOMIC DNA]</scope>
    <source>
        <strain evidence="17">DSM 45413</strain>
    </source>
</reference>
<comment type="function">
    <text evidence="13">Cell wall formation. Catalyzes the addition of glutamate to the nucleotide precursor UDP-N-acetylmuramoyl-L-alanine (UMA).</text>
</comment>
<evidence type="ECO:0000256" key="2">
    <source>
        <dbReference type="ARBA" id="ARBA00004752"/>
    </source>
</evidence>
<keyword evidence="4 12" id="KW-0436">Ligase</keyword>
<gene>
    <name evidence="12" type="primary">murD2</name>
    <name evidence="16" type="ORF">SAMN05660991_01071</name>
</gene>
<dbReference type="GO" id="GO:0005524">
    <property type="term" value="F:ATP binding"/>
    <property type="evidence" value="ECO:0007669"/>
    <property type="project" value="UniProtKB-UniRule"/>
</dbReference>
<evidence type="ECO:0000313" key="17">
    <source>
        <dbReference type="Proteomes" id="UP000198960"/>
    </source>
</evidence>
<dbReference type="HAMAP" id="MF_02208">
    <property type="entry name" value="MurD2_subfam"/>
    <property type="match status" value="1"/>
</dbReference>
<evidence type="ECO:0000259" key="15">
    <source>
        <dbReference type="Pfam" id="PF08245"/>
    </source>
</evidence>
<comment type="subcellular location">
    <subcellularLocation>
        <location evidence="1 12 13">Cytoplasm</location>
    </subcellularLocation>
</comment>
<dbReference type="RefSeq" id="WP_091940959.1">
    <property type="nucleotide sequence ID" value="NZ_FOEE01000003.1"/>
</dbReference>
<dbReference type="InterPro" id="IPR004101">
    <property type="entry name" value="Mur_ligase_C"/>
</dbReference>
<organism evidence="16 17">
    <name type="scientific">Trujillonella endophytica</name>
    <dbReference type="NCBI Taxonomy" id="673521"/>
    <lineage>
        <taxon>Bacteria</taxon>
        <taxon>Bacillati</taxon>
        <taxon>Actinomycetota</taxon>
        <taxon>Actinomycetes</taxon>
        <taxon>Geodermatophilales</taxon>
        <taxon>Geodermatophilaceae</taxon>
        <taxon>Trujillonella</taxon>
    </lineage>
</organism>
<dbReference type="STRING" id="673521.SAMN05660991_01071"/>
<evidence type="ECO:0000256" key="10">
    <source>
        <dbReference type="ARBA" id="ARBA00023306"/>
    </source>
</evidence>
<dbReference type="Pfam" id="PF08245">
    <property type="entry name" value="Mur_ligase_M"/>
    <property type="match status" value="1"/>
</dbReference>
<comment type="pathway">
    <text evidence="2 12 13">Cell wall biogenesis; peptidoglycan biosynthesis.</text>
</comment>
<dbReference type="InterPro" id="IPR043687">
    <property type="entry name" value="MurD2"/>
</dbReference>
<evidence type="ECO:0000256" key="8">
    <source>
        <dbReference type="ARBA" id="ARBA00022960"/>
    </source>
</evidence>
<name>A0A1H8RG10_9ACTN</name>
<evidence type="ECO:0000313" key="16">
    <source>
        <dbReference type="EMBL" id="SEO65084.1"/>
    </source>
</evidence>
<dbReference type="Gene3D" id="3.40.50.720">
    <property type="entry name" value="NAD(P)-binding Rossmann-like Domain"/>
    <property type="match status" value="1"/>
</dbReference>
<dbReference type="GO" id="GO:0008360">
    <property type="term" value="P:regulation of cell shape"/>
    <property type="evidence" value="ECO:0007669"/>
    <property type="project" value="UniProtKB-KW"/>
</dbReference>
<dbReference type="HAMAP" id="MF_00639">
    <property type="entry name" value="MurD"/>
    <property type="match status" value="1"/>
</dbReference>
<dbReference type="Gene3D" id="3.40.1190.10">
    <property type="entry name" value="Mur-like, catalytic domain"/>
    <property type="match status" value="1"/>
</dbReference>
<dbReference type="InterPro" id="IPR036615">
    <property type="entry name" value="Mur_ligase_C_dom_sf"/>
</dbReference>
<comment type="catalytic activity">
    <reaction evidence="12">
        <text>UDP-N-acetyl-alpha-D-muramoyl-L-alanine + L-glutamate + ATP = UDP-N-acetyl-alpha-D-muramoyl-L-alanyl-L-glutamate + ADP + phosphate + H(+)</text>
        <dbReference type="Rhea" id="RHEA:58816"/>
        <dbReference type="ChEBI" id="CHEBI:15378"/>
        <dbReference type="ChEBI" id="CHEBI:29985"/>
        <dbReference type="ChEBI" id="CHEBI:30616"/>
        <dbReference type="ChEBI" id="CHEBI:43474"/>
        <dbReference type="ChEBI" id="CHEBI:83898"/>
        <dbReference type="ChEBI" id="CHEBI:142725"/>
        <dbReference type="ChEBI" id="CHEBI:456216"/>
        <dbReference type="EC" id="6.3.2.53"/>
    </reaction>
</comment>
<dbReference type="InterPro" id="IPR005762">
    <property type="entry name" value="MurD"/>
</dbReference>
<evidence type="ECO:0000256" key="6">
    <source>
        <dbReference type="ARBA" id="ARBA00022741"/>
    </source>
</evidence>
<evidence type="ECO:0000256" key="11">
    <source>
        <dbReference type="ARBA" id="ARBA00023316"/>
    </source>
</evidence>
<dbReference type="GO" id="GO:0071555">
    <property type="term" value="P:cell wall organization"/>
    <property type="evidence" value="ECO:0007669"/>
    <property type="project" value="UniProtKB-KW"/>
</dbReference>
<keyword evidence="7 12" id="KW-0067">ATP-binding</keyword>
<keyword evidence="10 12" id="KW-0131">Cell cycle</keyword>
<dbReference type="NCBIfam" id="TIGR01087">
    <property type="entry name" value="murD"/>
    <property type="match status" value="1"/>
</dbReference>
<dbReference type="UniPathway" id="UPA00219"/>
<dbReference type="EMBL" id="FOEE01000003">
    <property type="protein sequence ID" value="SEO65084.1"/>
    <property type="molecule type" value="Genomic_DNA"/>
</dbReference>
<evidence type="ECO:0000256" key="5">
    <source>
        <dbReference type="ARBA" id="ARBA00022618"/>
    </source>
</evidence>
<dbReference type="EC" id="6.3.2.53" evidence="12"/>
<dbReference type="InterPro" id="IPR036565">
    <property type="entry name" value="Mur-like_cat_sf"/>
</dbReference>
<dbReference type="GO" id="GO:0005737">
    <property type="term" value="C:cytoplasm"/>
    <property type="evidence" value="ECO:0007669"/>
    <property type="project" value="UniProtKB-SubCell"/>
</dbReference>
<keyword evidence="17" id="KW-1185">Reference proteome</keyword>
<dbReference type="SUPFAM" id="SSF51984">
    <property type="entry name" value="MurCD N-terminal domain"/>
    <property type="match status" value="1"/>
</dbReference>
<evidence type="ECO:0000256" key="4">
    <source>
        <dbReference type="ARBA" id="ARBA00022598"/>
    </source>
</evidence>
<evidence type="ECO:0000256" key="3">
    <source>
        <dbReference type="ARBA" id="ARBA00022490"/>
    </source>
</evidence>
<keyword evidence="5 12" id="KW-0132">Cell division</keyword>
<evidence type="ECO:0000256" key="9">
    <source>
        <dbReference type="ARBA" id="ARBA00022984"/>
    </source>
</evidence>
<dbReference type="SUPFAM" id="SSF53623">
    <property type="entry name" value="MurD-like peptide ligases, catalytic domain"/>
    <property type="match status" value="1"/>
</dbReference>
<comment type="catalytic activity">
    <reaction evidence="13">
        <text>UDP-N-acetyl-alpha-D-muramoyl-L-alanine + D-glutamate + ATP = UDP-N-acetyl-alpha-D-muramoyl-L-alanyl-D-glutamate + ADP + phosphate + H(+)</text>
        <dbReference type="Rhea" id="RHEA:16429"/>
        <dbReference type="ChEBI" id="CHEBI:15378"/>
        <dbReference type="ChEBI" id="CHEBI:29986"/>
        <dbReference type="ChEBI" id="CHEBI:30616"/>
        <dbReference type="ChEBI" id="CHEBI:43474"/>
        <dbReference type="ChEBI" id="CHEBI:83898"/>
        <dbReference type="ChEBI" id="CHEBI:83900"/>
        <dbReference type="ChEBI" id="CHEBI:456216"/>
        <dbReference type="EC" id="6.3.2.9"/>
    </reaction>
</comment>
<dbReference type="Gene3D" id="3.90.190.20">
    <property type="entry name" value="Mur ligase, C-terminal domain"/>
    <property type="match status" value="1"/>
</dbReference>
<comment type="similarity">
    <text evidence="12">Belongs to the MurCDEF family. MurD2 subfamily.</text>
</comment>
<dbReference type="SUPFAM" id="SSF53244">
    <property type="entry name" value="MurD-like peptide ligases, peptide-binding domain"/>
    <property type="match status" value="1"/>
</dbReference>
<evidence type="ECO:0000259" key="14">
    <source>
        <dbReference type="Pfam" id="PF02875"/>
    </source>
</evidence>
<feature type="domain" description="Mur ligase central" evidence="15">
    <location>
        <begin position="123"/>
        <end position="233"/>
    </location>
</feature>
<evidence type="ECO:0000256" key="7">
    <source>
        <dbReference type="ARBA" id="ARBA00022840"/>
    </source>
</evidence>
<dbReference type="PANTHER" id="PTHR43692:SF1">
    <property type="entry name" value="UDP-N-ACETYLMURAMOYLALANINE--D-GLUTAMATE LIGASE"/>
    <property type="match status" value="1"/>
</dbReference>
<dbReference type="GO" id="GO:0051301">
    <property type="term" value="P:cell division"/>
    <property type="evidence" value="ECO:0007669"/>
    <property type="project" value="UniProtKB-KW"/>
</dbReference>
<feature type="binding site" evidence="12">
    <location>
        <begin position="125"/>
        <end position="131"/>
    </location>
    <ligand>
        <name>ATP</name>
        <dbReference type="ChEBI" id="CHEBI:30616"/>
    </ligand>
</feature>
<accession>A0A1H8RG10</accession>
<proteinExistence type="inferred from homology"/>
<dbReference type="InterPro" id="IPR013221">
    <property type="entry name" value="Mur_ligase_cen"/>
</dbReference>
<keyword evidence="9 12" id="KW-0573">Peptidoglycan synthesis</keyword>
<keyword evidence="11 12" id="KW-0961">Cell wall biogenesis/degradation</keyword>
<evidence type="ECO:0000256" key="1">
    <source>
        <dbReference type="ARBA" id="ARBA00004496"/>
    </source>
</evidence>
<sequence length="459" mass="46494">METAPAAPPRERSVRLEELAGTRVGVWGHGREGHAAVRAALTAGAAGVHVVDARPVDPAGLPTGVTVSADVADLAGCAFVVRSPGISPYRPEARELAERTCVTTGTGIALAEFARRAVPTLCVTGTKGKSTTSALAAAVLEAAGRPAVHAGNIGTPLLDVLLDGTAEQRTLVVEISSYQAAAVPDFTGLGALTSLAPEHLDWHGDAATYYRDKLRVFSACPPRSVAVAPQARELAGRYLDPAQLVDPAALVPADLAGALAPQHLLGEHNRDNARLALAACALLGVDLAASAEAVLGAVGGFRALPHRLSPVARRGDVTFVDDTLSTTPVSVLAALDALAGRPVTLIAGGQDRGLDYTGLASALAARSDAVALVTVPDTGARLAADVRRTPGGAEVAVTEAASLDDAVAAAIGTTAPGGVVLLSPGAPSYNRFRNYEELAARFTELVLAAGATALPGAAR</sequence>
<comment type="function">
    <text evidence="12">Cell wall formation. Catalyzes the addition of L-glutamate to the nucleotide precursor UDP-N-acetylmuramoyl-L-alanine.</text>
</comment>
<protein>
    <recommendedName>
        <fullName evidence="12">UDP-N-acetylmuramoyl-L-alanine--L-glutamate ligase</fullName>
        <ecNumber evidence="12">6.3.2.53</ecNumber>
    </recommendedName>
    <alternativeName>
        <fullName evidence="12">UDP-N-acetylmuramoyl-L-alanyl-L-glutamate synthetase</fullName>
        <shortName evidence="12">UDP-MurNAc-L-Ala-L-Glu synthetase</shortName>
    </alternativeName>
</protein>
<keyword evidence="6 12" id="KW-0547">Nucleotide-binding</keyword>
<dbReference type="Proteomes" id="UP000198960">
    <property type="component" value="Unassembled WGS sequence"/>
</dbReference>